<organism evidence="1 2">
    <name type="scientific">Pedobacter mendelii</name>
    <dbReference type="NCBI Taxonomy" id="1908240"/>
    <lineage>
        <taxon>Bacteria</taxon>
        <taxon>Pseudomonadati</taxon>
        <taxon>Bacteroidota</taxon>
        <taxon>Sphingobacteriia</taxon>
        <taxon>Sphingobacteriales</taxon>
        <taxon>Sphingobacteriaceae</taxon>
        <taxon>Pedobacter</taxon>
    </lineage>
</organism>
<evidence type="ECO:0000313" key="1">
    <source>
        <dbReference type="EMBL" id="GGI28691.1"/>
    </source>
</evidence>
<reference evidence="2" key="1">
    <citation type="journal article" date="2019" name="Int. J. Syst. Evol. Microbiol.">
        <title>The Global Catalogue of Microorganisms (GCM) 10K type strain sequencing project: providing services to taxonomists for standard genome sequencing and annotation.</title>
        <authorList>
            <consortium name="The Broad Institute Genomics Platform"/>
            <consortium name="The Broad Institute Genome Sequencing Center for Infectious Disease"/>
            <person name="Wu L."/>
            <person name="Ma J."/>
        </authorList>
    </citation>
    <scope>NUCLEOTIDE SEQUENCE [LARGE SCALE GENOMIC DNA]</scope>
    <source>
        <strain evidence="2">CCM 8939</strain>
    </source>
</reference>
<dbReference type="Proteomes" id="UP000645390">
    <property type="component" value="Unassembled WGS sequence"/>
</dbReference>
<gene>
    <name evidence="1" type="ORF">GCM10008119_33900</name>
</gene>
<comment type="caution">
    <text evidence="1">The sequence shown here is derived from an EMBL/GenBank/DDBJ whole genome shotgun (WGS) entry which is preliminary data.</text>
</comment>
<sequence>MIGGTLEIKLQAYASKGKLVAGIYLDYYLNMYVVCKYVPIGPLQTQDFTNVAFWTVDN</sequence>
<name>A0ABQ2BKX0_9SPHI</name>
<protein>
    <submittedName>
        <fullName evidence="1">Uncharacterized protein</fullName>
    </submittedName>
</protein>
<evidence type="ECO:0000313" key="2">
    <source>
        <dbReference type="Proteomes" id="UP000645390"/>
    </source>
</evidence>
<proteinExistence type="predicted"/>
<accession>A0ABQ2BKX0</accession>
<dbReference type="EMBL" id="BMDJ01000012">
    <property type="protein sequence ID" value="GGI28691.1"/>
    <property type="molecule type" value="Genomic_DNA"/>
</dbReference>
<keyword evidence="2" id="KW-1185">Reference proteome</keyword>